<protein>
    <recommendedName>
        <fullName evidence="8">Pectate lyase</fullName>
    </recommendedName>
</protein>
<evidence type="ECO:0000313" key="7">
    <source>
        <dbReference type="Proteomes" id="UP000435112"/>
    </source>
</evidence>
<accession>A0A6A3KXK7</accession>
<proteinExistence type="predicted"/>
<evidence type="ECO:0008006" key="8">
    <source>
        <dbReference type="Google" id="ProtNLM"/>
    </source>
</evidence>
<reference evidence="5 7" key="1">
    <citation type="submission" date="2018-09" db="EMBL/GenBank/DDBJ databases">
        <title>Genomic investigation of the strawberry pathogen Phytophthora fragariae indicates pathogenicity is determined by transcriptional variation in three key races.</title>
        <authorList>
            <person name="Adams T.M."/>
            <person name="Armitage A.D."/>
            <person name="Sobczyk M.K."/>
            <person name="Bates H.J."/>
            <person name="Dunwell J.M."/>
            <person name="Nellist C.F."/>
            <person name="Harrison R.J."/>
        </authorList>
    </citation>
    <scope>NUCLEOTIDE SEQUENCE [LARGE SCALE GENOMIC DNA]</scope>
    <source>
        <strain evidence="2 5">SCRP249</strain>
        <strain evidence="3 7">SCRP324</strain>
        <strain evidence="4 6">SCRP333</strain>
    </source>
</reference>
<dbReference type="EMBL" id="QXFV01001513">
    <property type="protein sequence ID" value="KAE9004095.1"/>
    <property type="molecule type" value="Genomic_DNA"/>
</dbReference>
<feature type="chain" id="PRO_5036379994" description="Pectate lyase" evidence="1">
    <location>
        <begin position="29"/>
        <end position="54"/>
    </location>
</feature>
<feature type="signal peptide" evidence="1">
    <location>
        <begin position="1"/>
        <end position="28"/>
    </location>
</feature>
<sequence length="54" mass="5563">MHCKAFGSLTRALVQCVIFACALRSSPASPRAPHADTIQISCAGSINKQGGSFG</sequence>
<dbReference type="AlphaFoldDB" id="A0A6A3KXK7"/>
<name>A0A6A3KXK7_9STRA</name>
<evidence type="ECO:0000313" key="5">
    <source>
        <dbReference type="Proteomes" id="UP000429607"/>
    </source>
</evidence>
<evidence type="ECO:0000313" key="4">
    <source>
        <dbReference type="EMBL" id="KAE9315373.1"/>
    </source>
</evidence>
<organism evidence="3 7">
    <name type="scientific">Phytophthora rubi</name>
    <dbReference type="NCBI Taxonomy" id="129364"/>
    <lineage>
        <taxon>Eukaryota</taxon>
        <taxon>Sar</taxon>
        <taxon>Stramenopiles</taxon>
        <taxon>Oomycota</taxon>
        <taxon>Peronosporomycetes</taxon>
        <taxon>Peronosporales</taxon>
        <taxon>Peronosporaceae</taxon>
        <taxon>Phytophthora</taxon>
    </lineage>
</organism>
<evidence type="ECO:0000313" key="2">
    <source>
        <dbReference type="EMBL" id="KAE9004095.1"/>
    </source>
</evidence>
<dbReference type="Proteomes" id="UP000435112">
    <property type="component" value="Unassembled WGS sequence"/>
</dbReference>
<keyword evidence="6" id="KW-1185">Reference proteome</keyword>
<evidence type="ECO:0000313" key="6">
    <source>
        <dbReference type="Proteomes" id="UP000434957"/>
    </source>
</evidence>
<dbReference type="Proteomes" id="UP000434957">
    <property type="component" value="Unassembled WGS sequence"/>
</dbReference>
<dbReference type="EMBL" id="QXFU01001185">
    <property type="protein sequence ID" value="KAE9008383.1"/>
    <property type="molecule type" value="Genomic_DNA"/>
</dbReference>
<keyword evidence="1" id="KW-0732">Signal</keyword>
<dbReference type="Proteomes" id="UP000429607">
    <property type="component" value="Unassembled WGS sequence"/>
</dbReference>
<comment type="caution">
    <text evidence="3">The sequence shown here is derived from an EMBL/GenBank/DDBJ whole genome shotgun (WGS) entry which is preliminary data.</text>
</comment>
<gene>
    <name evidence="2" type="ORF">PR001_g17805</name>
    <name evidence="3" type="ORF">PR002_g15924</name>
    <name evidence="4" type="ORF">PR003_g19004</name>
</gene>
<evidence type="ECO:0000256" key="1">
    <source>
        <dbReference type="SAM" id="SignalP"/>
    </source>
</evidence>
<evidence type="ECO:0000313" key="3">
    <source>
        <dbReference type="EMBL" id="KAE9008383.1"/>
    </source>
</evidence>
<dbReference type="EMBL" id="QXFT01001566">
    <property type="protein sequence ID" value="KAE9315373.1"/>
    <property type="molecule type" value="Genomic_DNA"/>
</dbReference>